<dbReference type="VEuPathDB" id="FungiDB:FUN_010979"/>
<protein>
    <submittedName>
        <fullName evidence="1">Uncharacterized protein</fullName>
    </submittedName>
</protein>
<gene>
    <name evidence="1" type="ORF">RhiirA5_409539</name>
</gene>
<reference evidence="1 2" key="1">
    <citation type="submission" date="2016-04" db="EMBL/GenBank/DDBJ databases">
        <title>Genome analyses suggest a sexual origin of heterokaryosis in a supposedly ancient asexual fungus.</title>
        <authorList>
            <person name="Ropars J."/>
            <person name="Sedzielewska K."/>
            <person name="Noel J."/>
            <person name="Charron P."/>
            <person name="Farinelli L."/>
            <person name="Marton T."/>
            <person name="Kruger M."/>
            <person name="Pelin A."/>
            <person name="Brachmann A."/>
            <person name="Corradi N."/>
        </authorList>
    </citation>
    <scope>NUCLEOTIDE SEQUENCE [LARGE SCALE GENOMIC DNA]</scope>
    <source>
        <strain evidence="1 2">A5</strain>
    </source>
</reference>
<sequence>MMRTIPTFEDVIRMTPKLGLKISPFGIIEDIRNVLSFNQTLSKELKMVIKSTQKTLKIRTERLKLKNQKFKCIEPAILKEINGLFEILGEKINNTITQNGTSQNKLRTYVDLQKFIKSHCLI</sequence>
<accession>A0A2N0Q5G8</accession>
<evidence type="ECO:0000313" key="1">
    <source>
        <dbReference type="EMBL" id="PKC14308.1"/>
    </source>
</evidence>
<comment type="caution">
    <text evidence="1">The sequence shown here is derived from an EMBL/GenBank/DDBJ whole genome shotgun (WGS) entry which is preliminary data.</text>
</comment>
<reference evidence="1 2" key="2">
    <citation type="submission" date="2017-09" db="EMBL/GenBank/DDBJ databases">
        <title>Extensive intraspecific genome diversity in a model arbuscular mycorrhizal fungus.</title>
        <authorList>
            <person name="Chen E.C."/>
            <person name="Morin E."/>
            <person name="Beaudet D."/>
            <person name="Noel J."/>
            <person name="Ndikumana S."/>
            <person name="Charron P."/>
            <person name="St-Onge C."/>
            <person name="Giorgi J."/>
            <person name="Grigoriev I.V."/>
            <person name="Roux C."/>
            <person name="Martin F.M."/>
            <person name="Corradi N."/>
        </authorList>
    </citation>
    <scope>NUCLEOTIDE SEQUENCE [LARGE SCALE GENOMIC DNA]</scope>
    <source>
        <strain evidence="1 2">A5</strain>
    </source>
</reference>
<evidence type="ECO:0000313" key="2">
    <source>
        <dbReference type="Proteomes" id="UP000232722"/>
    </source>
</evidence>
<name>A0A2N0Q5G8_9GLOM</name>
<organism evidence="1 2">
    <name type="scientific">Rhizophagus irregularis</name>
    <dbReference type="NCBI Taxonomy" id="588596"/>
    <lineage>
        <taxon>Eukaryota</taxon>
        <taxon>Fungi</taxon>
        <taxon>Fungi incertae sedis</taxon>
        <taxon>Mucoromycota</taxon>
        <taxon>Glomeromycotina</taxon>
        <taxon>Glomeromycetes</taxon>
        <taxon>Glomerales</taxon>
        <taxon>Glomeraceae</taxon>
        <taxon>Rhizophagus</taxon>
    </lineage>
</organism>
<dbReference type="AlphaFoldDB" id="A0A2N0Q5G8"/>
<dbReference type="Proteomes" id="UP000232722">
    <property type="component" value="Unassembled WGS sequence"/>
</dbReference>
<dbReference type="EMBL" id="LLXJ01000141">
    <property type="protein sequence ID" value="PKC14308.1"/>
    <property type="molecule type" value="Genomic_DNA"/>
</dbReference>
<proteinExistence type="predicted"/>